<protein>
    <recommendedName>
        <fullName evidence="2">Transposase</fullName>
    </recommendedName>
</protein>
<evidence type="ECO:0008006" key="2">
    <source>
        <dbReference type="Google" id="ProtNLM"/>
    </source>
</evidence>
<dbReference type="Proteomes" id="UP000242414">
    <property type="component" value="Unassembled WGS sequence"/>
</dbReference>
<sequence>MLDFKPSKLYAFIYSYTLQDIYQKKGIKILVDEYRTSRVCSHCKNDLEDITVPERGFDCNHKYANIIYIHNCTRY</sequence>
<proteinExistence type="predicted"/>
<organism evidence="1">
    <name type="scientific">Rhizopus microsporus var. microsporus</name>
    <dbReference type="NCBI Taxonomy" id="86635"/>
    <lineage>
        <taxon>Eukaryota</taxon>
        <taxon>Fungi</taxon>
        <taxon>Fungi incertae sedis</taxon>
        <taxon>Mucoromycota</taxon>
        <taxon>Mucoromycotina</taxon>
        <taxon>Mucoromycetes</taxon>
        <taxon>Mucorales</taxon>
        <taxon>Mucorineae</taxon>
        <taxon>Rhizopodaceae</taxon>
        <taxon>Rhizopus</taxon>
    </lineage>
</organism>
<dbReference type="VEuPathDB" id="FungiDB:BCV72DRAFT_220102"/>
<gene>
    <name evidence="1" type="ORF">BCV72DRAFT_220102</name>
</gene>
<reference evidence="1" key="1">
    <citation type="journal article" date="2016" name="Proc. Natl. Acad. Sci. U.S.A.">
        <title>Lipid metabolic changes in an early divergent fungus govern the establishment of a mutualistic symbiosis with endobacteria.</title>
        <authorList>
            <person name="Lastovetsky O.A."/>
            <person name="Gaspar M.L."/>
            <person name="Mondo S.J."/>
            <person name="LaButti K.M."/>
            <person name="Sandor L."/>
            <person name="Grigoriev I.V."/>
            <person name="Henry S.A."/>
            <person name="Pawlowska T.E."/>
        </authorList>
    </citation>
    <scope>NUCLEOTIDE SEQUENCE [LARGE SCALE GENOMIC DNA]</scope>
    <source>
        <strain evidence="1">ATCC 52814</strain>
    </source>
</reference>
<dbReference type="AlphaFoldDB" id="A0A1X0RGR5"/>
<accession>A0A1X0RGR5</accession>
<dbReference type="EMBL" id="KV921858">
    <property type="protein sequence ID" value="ORE11232.1"/>
    <property type="molecule type" value="Genomic_DNA"/>
</dbReference>
<evidence type="ECO:0000313" key="1">
    <source>
        <dbReference type="EMBL" id="ORE11232.1"/>
    </source>
</evidence>
<name>A0A1X0RGR5_RHIZD</name>